<proteinExistence type="inferred from homology"/>
<reference evidence="10 11" key="1">
    <citation type="submission" date="2021-01" db="EMBL/GenBank/DDBJ databases">
        <title>WGS of actinomycetes isolated from Thailand.</title>
        <authorList>
            <person name="Thawai C."/>
        </authorList>
    </citation>
    <scope>NUCLEOTIDE SEQUENCE [LARGE SCALE GENOMIC DNA]</scope>
    <source>
        <strain evidence="10 11">CH9-7</strain>
    </source>
</reference>
<gene>
    <name evidence="10" type="ORF">JK360_15695</name>
</gene>
<evidence type="ECO:0000256" key="5">
    <source>
        <dbReference type="RuleBase" id="RU362125"/>
    </source>
</evidence>
<dbReference type="Pfam" id="PF00441">
    <property type="entry name" value="Acyl-CoA_dh_1"/>
    <property type="match status" value="1"/>
</dbReference>
<dbReference type="InterPro" id="IPR009075">
    <property type="entry name" value="AcylCo_DH/oxidase_C"/>
</dbReference>
<feature type="domain" description="Acyl-CoA oxidase/dehydrogenase middle" evidence="8">
    <location>
        <begin position="123"/>
        <end position="215"/>
    </location>
</feature>
<dbReference type="EMBL" id="JAERRI010000008">
    <property type="protein sequence ID" value="MBL1090825.1"/>
    <property type="molecule type" value="Genomic_DNA"/>
</dbReference>
<evidence type="ECO:0000259" key="7">
    <source>
        <dbReference type="Pfam" id="PF00441"/>
    </source>
</evidence>
<evidence type="ECO:0000313" key="10">
    <source>
        <dbReference type="EMBL" id="MBL1090825.1"/>
    </source>
</evidence>
<feature type="region of interest" description="Disordered" evidence="6">
    <location>
        <begin position="398"/>
        <end position="434"/>
    </location>
</feature>
<keyword evidence="11" id="KW-1185">Reference proteome</keyword>
<evidence type="ECO:0000259" key="9">
    <source>
        <dbReference type="Pfam" id="PF02771"/>
    </source>
</evidence>
<dbReference type="Proteomes" id="UP000629371">
    <property type="component" value="Unassembled WGS sequence"/>
</dbReference>
<accession>A0ABS1MSU4</accession>
<keyword evidence="5" id="KW-0560">Oxidoreductase</keyword>
<dbReference type="Gene3D" id="1.20.140.10">
    <property type="entry name" value="Butyryl-CoA Dehydrogenase, subunit A, domain 3"/>
    <property type="match status" value="1"/>
</dbReference>
<evidence type="ECO:0000256" key="1">
    <source>
        <dbReference type="ARBA" id="ARBA00001974"/>
    </source>
</evidence>
<evidence type="ECO:0000259" key="8">
    <source>
        <dbReference type="Pfam" id="PF02770"/>
    </source>
</evidence>
<dbReference type="SUPFAM" id="SSF56645">
    <property type="entry name" value="Acyl-CoA dehydrogenase NM domain-like"/>
    <property type="match status" value="1"/>
</dbReference>
<dbReference type="Pfam" id="PF02771">
    <property type="entry name" value="Acyl-CoA_dh_N"/>
    <property type="match status" value="1"/>
</dbReference>
<dbReference type="Gene3D" id="1.10.540.10">
    <property type="entry name" value="Acyl-CoA dehydrogenase/oxidase, N-terminal domain"/>
    <property type="match status" value="1"/>
</dbReference>
<dbReference type="InterPro" id="IPR009100">
    <property type="entry name" value="AcylCoA_DH/oxidase_NM_dom_sf"/>
</dbReference>
<feature type="domain" description="Acyl-CoA dehydrogenase/oxidase N-terminal" evidence="9">
    <location>
        <begin position="8"/>
        <end position="118"/>
    </location>
</feature>
<evidence type="ECO:0000256" key="6">
    <source>
        <dbReference type="SAM" id="MobiDB-lite"/>
    </source>
</evidence>
<dbReference type="PANTHER" id="PTHR43884">
    <property type="entry name" value="ACYL-COA DEHYDROGENASE"/>
    <property type="match status" value="1"/>
</dbReference>
<protein>
    <submittedName>
        <fullName evidence="10">Acyl-CoA dehydrogenase family protein</fullName>
    </submittedName>
</protein>
<organism evidence="10 11">
    <name type="scientific">Streptomyces siderophoricus</name>
    <dbReference type="NCBI Taxonomy" id="2802281"/>
    <lineage>
        <taxon>Bacteria</taxon>
        <taxon>Bacillati</taxon>
        <taxon>Actinomycetota</taxon>
        <taxon>Actinomycetes</taxon>
        <taxon>Kitasatosporales</taxon>
        <taxon>Streptomycetaceae</taxon>
        <taxon>Streptomyces</taxon>
    </lineage>
</organism>
<dbReference type="PANTHER" id="PTHR43884:SF12">
    <property type="entry name" value="ISOVALERYL-COA DEHYDROGENASE, MITOCHONDRIAL-RELATED"/>
    <property type="match status" value="1"/>
</dbReference>
<sequence>MHRHFTDQRHEALRLRVRDFAEKEIRPRIAEMEASRTVCHDLSRRIARQGWIGVTIHRAYGGMGAGHVAKTLIIEELSRVSAAMGAMAQASQLGVAKIVHFGNEEQKKTWLPAIASGDCLPTIAVTEPHSGGHVLGMTSTAVRDGDDYILNGRKIYVGNSHVGDLHGVVVRTGEGSKGLSAFLVESGTPGFRLGPQQQAMGLHGFSFGELFFDNCRVPAANLLGREGDGLSVAYSSSVLYGRPNLTAVSLGIHQAVLDETTTFCAERQRYGKPLAELGNIKLKLGRIQSRLLLARLAAYHAVHLLDQGLPCDAELMNAKLVNVESALESARDAMEIHAGCGLFTDRPIERFLRDAHHIFAPAGTSDIQLLRLGEFALGRAKGEWSGRLAEQLRLAPSEWPDDEEAAEAAEAARTGEGAPPTVPSQRTGSSRQRCWFARLR</sequence>
<name>A0ABS1MSU4_9ACTN</name>
<dbReference type="InterPro" id="IPR036250">
    <property type="entry name" value="AcylCo_DH-like_C"/>
</dbReference>
<feature type="domain" description="Acyl-CoA dehydrogenase/oxidase C-terminal" evidence="7">
    <location>
        <begin position="227"/>
        <end position="375"/>
    </location>
</feature>
<dbReference type="Gene3D" id="2.40.110.10">
    <property type="entry name" value="Butyryl-CoA Dehydrogenase, subunit A, domain 2"/>
    <property type="match status" value="1"/>
</dbReference>
<dbReference type="InterPro" id="IPR013786">
    <property type="entry name" value="AcylCoA_DH/ox_N"/>
</dbReference>
<evidence type="ECO:0000313" key="11">
    <source>
        <dbReference type="Proteomes" id="UP000629371"/>
    </source>
</evidence>
<dbReference type="Pfam" id="PF02770">
    <property type="entry name" value="Acyl-CoA_dh_M"/>
    <property type="match status" value="1"/>
</dbReference>
<dbReference type="InterPro" id="IPR037069">
    <property type="entry name" value="AcylCoA_DH/ox_N_sf"/>
</dbReference>
<dbReference type="InterPro" id="IPR046373">
    <property type="entry name" value="Acyl-CoA_Oxase/DH_mid-dom_sf"/>
</dbReference>
<dbReference type="InterPro" id="IPR006091">
    <property type="entry name" value="Acyl-CoA_Oxase/DH_mid-dom"/>
</dbReference>
<evidence type="ECO:0000256" key="2">
    <source>
        <dbReference type="ARBA" id="ARBA00009347"/>
    </source>
</evidence>
<dbReference type="SUPFAM" id="SSF47203">
    <property type="entry name" value="Acyl-CoA dehydrogenase C-terminal domain-like"/>
    <property type="match status" value="1"/>
</dbReference>
<keyword evidence="4 5" id="KW-0274">FAD</keyword>
<comment type="similarity">
    <text evidence="2 5">Belongs to the acyl-CoA dehydrogenase family.</text>
</comment>
<evidence type="ECO:0000256" key="3">
    <source>
        <dbReference type="ARBA" id="ARBA00022630"/>
    </source>
</evidence>
<feature type="compositionally biased region" description="Polar residues" evidence="6">
    <location>
        <begin position="423"/>
        <end position="432"/>
    </location>
</feature>
<comment type="cofactor">
    <cofactor evidence="1 5">
        <name>FAD</name>
        <dbReference type="ChEBI" id="CHEBI:57692"/>
    </cofactor>
</comment>
<keyword evidence="3 5" id="KW-0285">Flavoprotein</keyword>
<comment type="caution">
    <text evidence="10">The sequence shown here is derived from an EMBL/GenBank/DDBJ whole genome shotgun (WGS) entry which is preliminary data.</text>
</comment>
<dbReference type="RefSeq" id="WP_201804699.1">
    <property type="nucleotide sequence ID" value="NZ_JAERRI010000008.1"/>
</dbReference>
<evidence type="ECO:0000256" key="4">
    <source>
        <dbReference type="ARBA" id="ARBA00022827"/>
    </source>
</evidence>